<feature type="region of interest" description="Disordered" evidence="1">
    <location>
        <begin position="1"/>
        <end position="48"/>
    </location>
</feature>
<proteinExistence type="predicted"/>
<keyword evidence="3" id="KW-1185">Reference proteome</keyword>
<evidence type="ECO:0000313" key="2">
    <source>
        <dbReference type="EMBL" id="AEK41453.1"/>
    </source>
</evidence>
<dbReference type="GeneID" id="92877121"/>
<dbReference type="RefSeq" id="WP_014466894.1">
    <property type="nucleotide sequence ID" value="NC_017186.1"/>
</dbReference>
<organism evidence="2 3">
    <name type="scientific">Amycolatopsis mediterranei (strain S699)</name>
    <name type="common">Nocardia mediterranei</name>
    <dbReference type="NCBI Taxonomy" id="713604"/>
    <lineage>
        <taxon>Bacteria</taxon>
        <taxon>Bacillati</taxon>
        <taxon>Actinomycetota</taxon>
        <taxon>Actinomycetes</taxon>
        <taxon>Pseudonocardiales</taxon>
        <taxon>Pseudonocardiaceae</taxon>
        <taxon>Amycolatopsis</taxon>
    </lineage>
</organism>
<name>A0A9R0NVL8_AMYMS</name>
<dbReference type="AlphaFoldDB" id="A0A9R0NVL8"/>
<dbReference type="EMBL" id="CP002896">
    <property type="protein sequence ID" value="AEK41453.1"/>
    <property type="molecule type" value="Genomic_DNA"/>
</dbReference>
<sequence>MAALDKPGRPWRVGATNPPEPGSAFTAEPETEHEVRRRIDRAERLIRG</sequence>
<gene>
    <name evidence="2" type="ordered locus">RAM_14825</name>
</gene>
<evidence type="ECO:0000256" key="1">
    <source>
        <dbReference type="SAM" id="MobiDB-lite"/>
    </source>
</evidence>
<evidence type="ECO:0000313" key="3">
    <source>
        <dbReference type="Proteomes" id="UP000006138"/>
    </source>
</evidence>
<protein>
    <submittedName>
        <fullName evidence="2">Uncharacterized protein</fullName>
    </submittedName>
</protein>
<dbReference type="Proteomes" id="UP000006138">
    <property type="component" value="Chromosome"/>
</dbReference>
<feature type="compositionally biased region" description="Basic and acidic residues" evidence="1">
    <location>
        <begin position="30"/>
        <end position="48"/>
    </location>
</feature>
<dbReference type="KEGG" id="amn:RAM_14825"/>
<reference evidence="2 3" key="1">
    <citation type="journal article" date="2011" name="J. Bacteriol.">
        <title>Whole genome sequence of the rifamycin B-producing strain Amycolatopsis mediterranei S699.</title>
        <authorList>
            <person name="Verma M."/>
            <person name="Kaur J."/>
            <person name="Kumar M."/>
            <person name="Kumari K."/>
            <person name="Saxena A."/>
            <person name="Anand S."/>
            <person name="Nigam A."/>
            <person name="Ravi V."/>
            <person name="Raghuvanshi S."/>
            <person name="Khurana P."/>
            <person name="Tyagi A.K."/>
            <person name="Khurana J.P."/>
            <person name="Lal R."/>
        </authorList>
    </citation>
    <scope>NUCLEOTIDE SEQUENCE [LARGE SCALE GENOMIC DNA]</scope>
    <source>
        <strain evidence="2 3">S699</strain>
    </source>
</reference>
<accession>A0A9R0NVL8</accession>